<keyword evidence="2" id="KW-0058">Aromatic hydrocarbons catabolism</keyword>
<keyword evidence="3 6" id="KW-0378">Hydrolase</keyword>
<dbReference type="InterPro" id="IPR029058">
    <property type="entry name" value="AB_hydrolase_fold"/>
</dbReference>
<dbReference type="EMBL" id="LT906465">
    <property type="protein sequence ID" value="SNV31732.1"/>
    <property type="molecule type" value="Genomic_DNA"/>
</dbReference>
<dbReference type="GO" id="GO:0004301">
    <property type="term" value="F:epoxide hydrolase activity"/>
    <property type="evidence" value="ECO:0007669"/>
    <property type="project" value="UniProtKB-EC"/>
</dbReference>
<dbReference type="Proteomes" id="UP000215196">
    <property type="component" value="Chromosome 1"/>
</dbReference>
<feature type="active site" description="Proton donor" evidence="4">
    <location>
        <position position="293"/>
    </location>
</feature>
<dbReference type="PRINTS" id="PR00412">
    <property type="entry name" value="EPOXHYDRLASE"/>
</dbReference>
<dbReference type="EC" id="3.3.2.10" evidence="6"/>
<dbReference type="SUPFAM" id="SSF53474">
    <property type="entry name" value="alpha/beta-Hydrolases"/>
    <property type="match status" value="1"/>
</dbReference>
<organism evidence="6 7">
    <name type="scientific">Chryseobacterium taklimakanense</name>
    <dbReference type="NCBI Taxonomy" id="536441"/>
    <lineage>
        <taxon>Bacteria</taxon>
        <taxon>Pseudomonadati</taxon>
        <taxon>Bacteroidota</taxon>
        <taxon>Flavobacteriia</taxon>
        <taxon>Flavobacteriales</taxon>
        <taxon>Weeksellaceae</taxon>
        <taxon>Chryseobacterium group</taxon>
        <taxon>Chryseobacterium</taxon>
    </lineage>
</organism>
<evidence type="ECO:0000256" key="2">
    <source>
        <dbReference type="ARBA" id="ARBA00022797"/>
    </source>
</evidence>
<comment type="similarity">
    <text evidence="1">Belongs to the peptidase S33 family.</text>
</comment>
<evidence type="ECO:0000256" key="4">
    <source>
        <dbReference type="PIRSR" id="PIRSR001112-1"/>
    </source>
</evidence>
<dbReference type="RefSeq" id="WP_095069278.1">
    <property type="nucleotide sequence ID" value="NZ_LT906465.1"/>
</dbReference>
<dbReference type="PIRSF" id="PIRSF001112">
    <property type="entry name" value="Epoxide_hydrolase"/>
    <property type="match status" value="1"/>
</dbReference>
<dbReference type="PANTHER" id="PTHR21661">
    <property type="entry name" value="EPOXIDE HYDROLASE 1-RELATED"/>
    <property type="match status" value="1"/>
</dbReference>
<feature type="active site" description="Nucleophile" evidence="4">
    <location>
        <position position="169"/>
    </location>
</feature>
<feature type="active site" description="Proton acceptor" evidence="4">
    <location>
        <position position="359"/>
    </location>
</feature>
<accession>A0A239WBI6</accession>
<evidence type="ECO:0000256" key="1">
    <source>
        <dbReference type="ARBA" id="ARBA00010088"/>
    </source>
</evidence>
<gene>
    <name evidence="6" type="ORF">SAMEA4412677_00052</name>
</gene>
<protein>
    <submittedName>
        <fullName evidence="6">Soluble epoxide hydrolase</fullName>
        <ecNumber evidence="6">3.3.2.10</ecNumber>
    </submittedName>
</protein>
<dbReference type="Pfam" id="PF06441">
    <property type="entry name" value="EHN"/>
    <property type="match status" value="1"/>
</dbReference>
<keyword evidence="7" id="KW-1185">Reference proteome</keyword>
<evidence type="ECO:0000313" key="7">
    <source>
        <dbReference type="Proteomes" id="UP000215196"/>
    </source>
</evidence>
<proteinExistence type="inferred from homology"/>
<sequence>MEKLKIQISDEEISDLKQRLAKTRFANLPESDFKAGTDESYLKEICSYWQNSYDWRKHETEINQFPNYITPISGEAVHFILIEGKGDNNIPLLLIHGWPDSFLRFKKMIPLLTEADGNGMSFTLVIPSVPGFGFSTNRNENSPLKIAKIFNELMHNILNYKKYLVHGGDWGTSIGEKIAQYHGENLVGLHLTDVPFSHSMEEPEDASEAEKKFIKKVEKWQQTAGAYAMIQSTKPNSLAPAMNDSPAGLAAWLLEKFKVWSDDFENSFSKDDLLTNASIYWFTNTFGSASRIYLNAMKDMMNDKYNPLEKINPVNHSDEKVTVPTGFSIFPKDISHPPREFAERFFNVTYWNEPSKGGHFAAMEVPEILEKEIRSFVNGL</sequence>
<feature type="domain" description="Epoxide hydrolase N-terminal" evidence="5">
    <location>
        <begin position="2"/>
        <end position="105"/>
    </location>
</feature>
<dbReference type="PANTHER" id="PTHR21661:SF35">
    <property type="entry name" value="EPOXIDE HYDROLASE"/>
    <property type="match status" value="1"/>
</dbReference>
<name>A0A239WBI6_9FLAO</name>
<dbReference type="Gene3D" id="3.40.50.1820">
    <property type="entry name" value="alpha/beta hydrolase"/>
    <property type="match status" value="1"/>
</dbReference>
<dbReference type="GO" id="GO:0097176">
    <property type="term" value="P:epoxide metabolic process"/>
    <property type="evidence" value="ECO:0007669"/>
    <property type="project" value="TreeGrafter"/>
</dbReference>
<dbReference type="InterPro" id="IPR010497">
    <property type="entry name" value="Epoxide_hydro_N"/>
</dbReference>
<dbReference type="InterPro" id="IPR000639">
    <property type="entry name" value="Epox_hydrolase-like"/>
</dbReference>
<evidence type="ECO:0000256" key="3">
    <source>
        <dbReference type="ARBA" id="ARBA00022801"/>
    </source>
</evidence>
<evidence type="ECO:0000313" key="6">
    <source>
        <dbReference type="EMBL" id="SNV31732.1"/>
    </source>
</evidence>
<dbReference type="KEGG" id="ctak:4412677_00052"/>
<reference evidence="6 7" key="1">
    <citation type="submission" date="2017-06" db="EMBL/GenBank/DDBJ databases">
        <authorList>
            <consortium name="Pathogen Informatics"/>
        </authorList>
    </citation>
    <scope>NUCLEOTIDE SEQUENCE [LARGE SCALE GENOMIC DNA]</scope>
    <source>
        <strain evidence="6 7">NCTC13490</strain>
    </source>
</reference>
<evidence type="ECO:0000259" key="5">
    <source>
        <dbReference type="Pfam" id="PF06441"/>
    </source>
</evidence>
<dbReference type="InterPro" id="IPR016292">
    <property type="entry name" value="Epoxide_hydrolase"/>
</dbReference>
<dbReference type="AlphaFoldDB" id="A0A239WBI6"/>